<dbReference type="CDD" id="cd00033">
    <property type="entry name" value="CCP"/>
    <property type="match status" value="1"/>
</dbReference>
<reference evidence="6" key="1">
    <citation type="submission" date="2025-08" db="UniProtKB">
        <authorList>
            <consortium name="Ensembl"/>
        </authorList>
    </citation>
    <scope>IDENTIFICATION</scope>
</reference>
<dbReference type="PANTHER" id="PTHR46879">
    <property type="entry name" value="SUSHI DOMAIN-CONTAINING PROTEIN 3"/>
    <property type="match status" value="1"/>
</dbReference>
<protein>
    <submittedName>
        <fullName evidence="6">Zgc:162331</fullName>
    </submittedName>
</protein>
<feature type="region of interest" description="Disordered" evidence="3">
    <location>
        <begin position="133"/>
        <end position="177"/>
    </location>
</feature>
<accession>A0A8C2ZMD0</accession>
<dbReference type="InterPro" id="IPR053067">
    <property type="entry name" value="SUSD3"/>
</dbReference>
<dbReference type="SMART" id="SM00032">
    <property type="entry name" value="CCP"/>
    <property type="match status" value="1"/>
</dbReference>
<dbReference type="PROSITE" id="PS51257">
    <property type="entry name" value="PROKAR_LIPOPROTEIN"/>
    <property type="match status" value="1"/>
</dbReference>
<feature type="domain" description="Sushi" evidence="5">
    <location>
        <begin position="11"/>
        <end position="83"/>
    </location>
</feature>
<evidence type="ECO:0000256" key="1">
    <source>
        <dbReference type="ARBA" id="ARBA00023157"/>
    </source>
</evidence>
<evidence type="ECO:0000256" key="2">
    <source>
        <dbReference type="PROSITE-ProRule" id="PRU00302"/>
    </source>
</evidence>
<evidence type="ECO:0000259" key="5">
    <source>
        <dbReference type="PROSITE" id="PS50923"/>
    </source>
</evidence>
<feature type="transmembrane region" description="Helical" evidence="4">
    <location>
        <begin position="96"/>
        <end position="120"/>
    </location>
</feature>
<proteinExistence type="predicted"/>
<name>A0A8C2ZMD0_CYCLU</name>
<dbReference type="Proteomes" id="UP000694565">
    <property type="component" value="Unplaced"/>
</dbReference>
<organism evidence="6 7">
    <name type="scientific">Cyclopterus lumpus</name>
    <name type="common">Lumpsucker</name>
    <dbReference type="NCBI Taxonomy" id="8103"/>
    <lineage>
        <taxon>Eukaryota</taxon>
        <taxon>Metazoa</taxon>
        <taxon>Chordata</taxon>
        <taxon>Craniata</taxon>
        <taxon>Vertebrata</taxon>
        <taxon>Euteleostomi</taxon>
        <taxon>Actinopterygii</taxon>
        <taxon>Neopterygii</taxon>
        <taxon>Teleostei</taxon>
        <taxon>Neoteleostei</taxon>
        <taxon>Acanthomorphata</taxon>
        <taxon>Eupercaria</taxon>
        <taxon>Perciformes</taxon>
        <taxon>Cottioidei</taxon>
        <taxon>Cottales</taxon>
        <taxon>Cyclopteridae</taxon>
        <taxon>Cyclopterus</taxon>
    </lineage>
</organism>
<comment type="caution">
    <text evidence="2">Lacks conserved residue(s) required for the propagation of feature annotation.</text>
</comment>
<dbReference type="PROSITE" id="PS50923">
    <property type="entry name" value="SUSHI"/>
    <property type="match status" value="1"/>
</dbReference>
<dbReference type="AlphaFoldDB" id="A0A8C2ZMD0"/>
<sequence>MRVFVLVRDLLFCPPSPSGMSCIPVLPPRRGSFYVESGTGVSIGSVLAFWCREGYQLVGSDKIYCNVRNGKSQWSNYLPVCEGEPFHLVTDRGLRVAVLASVVSGIVILAMSLSFLICCLQERSSRYRPLKLSSPQAPRQALVPSVPSSQDLPSLPEDEPPSGSRQPPLPHRGAGWT</sequence>
<dbReference type="InterPro" id="IPR000436">
    <property type="entry name" value="Sushi_SCR_CCP_dom"/>
</dbReference>
<keyword evidence="7" id="KW-1185">Reference proteome</keyword>
<dbReference type="SUPFAM" id="SSF57535">
    <property type="entry name" value="Complement control module/SCR domain"/>
    <property type="match status" value="1"/>
</dbReference>
<keyword evidence="4" id="KW-1133">Transmembrane helix</keyword>
<dbReference type="Pfam" id="PF00084">
    <property type="entry name" value="Sushi"/>
    <property type="match status" value="1"/>
</dbReference>
<dbReference type="InterPro" id="IPR035976">
    <property type="entry name" value="Sushi/SCR/CCP_sf"/>
</dbReference>
<dbReference type="Gene3D" id="2.10.70.10">
    <property type="entry name" value="Complement Module, domain 1"/>
    <property type="match status" value="1"/>
</dbReference>
<evidence type="ECO:0000256" key="3">
    <source>
        <dbReference type="SAM" id="MobiDB-lite"/>
    </source>
</evidence>
<keyword evidence="4" id="KW-0472">Membrane</keyword>
<reference evidence="6" key="2">
    <citation type="submission" date="2025-09" db="UniProtKB">
        <authorList>
            <consortium name="Ensembl"/>
        </authorList>
    </citation>
    <scope>IDENTIFICATION</scope>
</reference>
<evidence type="ECO:0000256" key="4">
    <source>
        <dbReference type="SAM" id="Phobius"/>
    </source>
</evidence>
<dbReference type="Ensembl" id="ENSCLMT00005030784.1">
    <property type="protein sequence ID" value="ENSCLMP00005029443.1"/>
    <property type="gene ID" value="ENSCLMG00005014364.1"/>
</dbReference>
<evidence type="ECO:0000313" key="6">
    <source>
        <dbReference type="Ensembl" id="ENSCLMP00005029443.1"/>
    </source>
</evidence>
<keyword evidence="1" id="KW-1015">Disulfide bond</keyword>
<keyword evidence="2" id="KW-0768">Sushi</keyword>
<keyword evidence="4" id="KW-0812">Transmembrane</keyword>
<dbReference type="PANTHER" id="PTHR46879:SF2">
    <property type="entry name" value="MICROTUBULE-ASSOCIATED SERINE_THREONINE-PROTEIN KINASE 3"/>
    <property type="match status" value="1"/>
</dbReference>
<dbReference type="GeneTree" id="ENSGT00940000166253"/>
<evidence type="ECO:0000313" key="7">
    <source>
        <dbReference type="Proteomes" id="UP000694565"/>
    </source>
</evidence>